<evidence type="ECO:0000259" key="3">
    <source>
        <dbReference type="Pfam" id="PF02557"/>
    </source>
</evidence>
<comment type="caution">
    <text evidence="4">The sequence shown here is derived from an EMBL/GenBank/DDBJ whole genome shotgun (WGS) entry which is preliminary data.</text>
</comment>
<dbReference type="AlphaFoldDB" id="A0AAE3IJC3"/>
<feature type="region of interest" description="Disordered" evidence="1">
    <location>
        <begin position="31"/>
        <end position="53"/>
    </location>
</feature>
<dbReference type="GO" id="GO:0008233">
    <property type="term" value="F:peptidase activity"/>
    <property type="evidence" value="ECO:0007669"/>
    <property type="project" value="InterPro"/>
</dbReference>
<dbReference type="InterPro" id="IPR052179">
    <property type="entry name" value="DD-CPase-like"/>
</dbReference>
<feature type="domain" description="D-alanyl-D-alanine carboxypeptidase-like core" evidence="3">
    <location>
        <begin position="167"/>
        <end position="233"/>
    </location>
</feature>
<dbReference type="CDD" id="cd14852">
    <property type="entry name" value="LD-carboxypeptidase"/>
    <property type="match status" value="1"/>
</dbReference>
<feature type="signal peptide" evidence="2">
    <location>
        <begin position="1"/>
        <end position="34"/>
    </location>
</feature>
<dbReference type="GO" id="GO:0006508">
    <property type="term" value="P:proteolysis"/>
    <property type="evidence" value="ECO:0007669"/>
    <property type="project" value="InterPro"/>
</dbReference>
<evidence type="ECO:0000313" key="4">
    <source>
        <dbReference type="EMBL" id="MCU6706342.1"/>
    </source>
</evidence>
<proteinExistence type="predicted"/>
<sequence length="337" mass="37085">MPKVKRYKYKNIAAALAILLLIILGISTSCSSKADSPKKISDNSSNSSTVKADSSSKKAVKKLTGNYMYVTAKNKTDMVNGDLILVNGDHSFTGTVNNTDTVYSYLFDKNGSQIMSTSSTQLTAKKETFEAFGKMGNDFYSDKKISTLMINTAMPAEDDEDSSSACYEHDTGLAFDLHLYDASTGAYPEFTGEGDYSWISENCWKYGLILRYPEDKADITGVSPMAYHFRYVGIPHAEIMTANKLCLEEYIDFVKDYTFEKPLTFTAFDDTEYSVYYVAADKGSTTNVPVPLDDSNNERPNTISGNNVDGYIVCVNMTENAAPADSSSQTDQQAATE</sequence>
<dbReference type="InterPro" id="IPR009045">
    <property type="entry name" value="Zn_M74/Hedgehog-like"/>
</dbReference>
<dbReference type="PANTHER" id="PTHR34385:SF1">
    <property type="entry name" value="PEPTIDOGLYCAN L-ALANYL-D-GLUTAMATE ENDOPEPTIDASE CWLK"/>
    <property type="match status" value="1"/>
</dbReference>
<dbReference type="Gene3D" id="3.30.1380.10">
    <property type="match status" value="1"/>
</dbReference>
<dbReference type="EMBL" id="JAOQJZ010000011">
    <property type="protein sequence ID" value="MCU6706342.1"/>
    <property type="molecule type" value="Genomic_DNA"/>
</dbReference>
<feature type="compositionally biased region" description="Low complexity" evidence="1">
    <location>
        <begin position="43"/>
        <end position="53"/>
    </location>
</feature>
<dbReference type="Proteomes" id="UP001208131">
    <property type="component" value="Unassembled WGS sequence"/>
</dbReference>
<reference evidence="4 5" key="1">
    <citation type="journal article" date="2021" name="ISME Commun">
        <title>Automated analysis of genomic sequences facilitates high-throughput and comprehensive description of bacteria.</title>
        <authorList>
            <person name="Hitch T.C.A."/>
        </authorList>
    </citation>
    <scope>NUCLEOTIDE SEQUENCE [LARGE SCALE GENOMIC DNA]</scope>
    <source>
        <strain evidence="4 5">Sanger_31</strain>
    </source>
</reference>
<accession>A0AAE3IJC3</accession>
<organism evidence="4 5">
    <name type="scientific">Hominimerdicola aceti</name>
    <dbReference type="NCBI Taxonomy" id="2981726"/>
    <lineage>
        <taxon>Bacteria</taxon>
        <taxon>Bacillati</taxon>
        <taxon>Bacillota</taxon>
        <taxon>Clostridia</taxon>
        <taxon>Eubacteriales</taxon>
        <taxon>Oscillospiraceae</taxon>
        <taxon>Hominimerdicola</taxon>
    </lineage>
</organism>
<protein>
    <submittedName>
        <fullName evidence="4">M15 family metallopeptidase</fullName>
    </submittedName>
</protein>
<gene>
    <name evidence="4" type="ORF">OCV57_10470</name>
</gene>
<dbReference type="RefSeq" id="WP_267301503.1">
    <property type="nucleotide sequence ID" value="NZ_JAOQJZ010000011.1"/>
</dbReference>
<keyword evidence="5" id="KW-1185">Reference proteome</keyword>
<dbReference type="InterPro" id="IPR003709">
    <property type="entry name" value="VanY-like_core_dom"/>
</dbReference>
<dbReference type="Gene3D" id="3.30.200.180">
    <property type="match status" value="1"/>
</dbReference>
<evidence type="ECO:0000313" key="5">
    <source>
        <dbReference type="Proteomes" id="UP001208131"/>
    </source>
</evidence>
<dbReference type="SUPFAM" id="SSF55166">
    <property type="entry name" value="Hedgehog/DD-peptidase"/>
    <property type="match status" value="1"/>
</dbReference>
<dbReference type="PANTHER" id="PTHR34385">
    <property type="entry name" value="D-ALANYL-D-ALANINE CARBOXYPEPTIDASE"/>
    <property type="match status" value="1"/>
</dbReference>
<dbReference type="InterPro" id="IPR058193">
    <property type="entry name" value="VanY/YodJ_core_dom"/>
</dbReference>
<feature type="chain" id="PRO_5042146444" evidence="2">
    <location>
        <begin position="35"/>
        <end position="337"/>
    </location>
</feature>
<dbReference type="Pfam" id="PF02557">
    <property type="entry name" value="VanY"/>
    <property type="match status" value="1"/>
</dbReference>
<name>A0AAE3IJC3_9FIRM</name>
<keyword evidence="2" id="KW-0732">Signal</keyword>
<evidence type="ECO:0000256" key="2">
    <source>
        <dbReference type="SAM" id="SignalP"/>
    </source>
</evidence>
<dbReference type="PROSITE" id="PS51257">
    <property type="entry name" value="PROKAR_LIPOPROTEIN"/>
    <property type="match status" value="1"/>
</dbReference>
<evidence type="ECO:0000256" key="1">
    <source>
        <dbReference type="SAM" id="MobiDB-lite"/>
    </source>
</evidence>